<evidence type="ECO:0000259" key="1">
    <source>
        <dbReference type="Pfam" id="PF12999"/>
    </source>
</evidence>
<evidence type="ECO:0000313" key="2">
    <source>
        <dbReference type="EMBL" id="KAJ6636235.1"/>
    </source>
</evidence>
<dbReference type="InterPro" id="IPR039794">
    <property type="entry name" value="Gtb1-like"/>
</dbReference>
<dbReference type="InterPro" id="IPR028146">
    <property type="entry name" value="PRKCSH_N"/>
</dbReference>
<evidence type="ECO:0000313" key="3">
    <source>
        <dbReference type="Proteomes" id="UP001151699"/>
    </source>
</evidence>
<name>A0A9Q0RVZ7_9DIPT</name>
<dbReference type="EMBL" id="WJQU01000004">
    <property type="protein sequence ID" value="KAJ6636235.1"/>
    <property type="molecule type" value="Genomic_DNA"/>
</dbReference>
<dbReference type="AlphaFoldDB" id="A0A9Q0RVZ7"/>
<feature type="non-terminal residue" evidence="2">
    <location>
        <position position="78"/>
    </location>
</feature>
<protein>
    <submittedName>
        <fullName evidence="2">Glucosidase 2 subunit beta</fullName>
    </submittedName>
</protein>
<dbReference type="PANTHER" id="PTHR12630">
    <property type="entry name" value="N-LINKED OLIGOSACCHARIDE PROCESSING"/>
    <property type="match status" value="1"/>
</dbReference>
<dbReference type="PANTHER" id="PTHR12630:SF1">
    <property type="entry name" value="GLUCOSIDASE 2 SUBUNIT BETA"/>
    <property type="match status" value="1"/>
</dbReference>
<proteinExistence type="predicted"/>
<organism evidence="2 3">
    <name type="scientific">Pseudolycoriella hygida</name>
    <dbReference type="NCBI Taxonomy" id="35572"/>
    <lineage>
        <taxon>Eukaryota</taxon>
        <taxon>Metazoa</taxon>
        <taxon>Ecdysozoa</taxon>
        <taxon>Arthropoda</taxon>
        <taxon>Hexapoda</taxon>
        <taxon>Insecta</taxon>
        <taxon>Pterygota</taxon>
        <taxon>Neoptera</taxon>
        <taxon>Endopterygota</taxon>
        <taxon>Diptera</taxon>
        <taxon>Nematocera</taxon>
        <taxon>Sciaroidea</taxon>
        <taxon>Sciaridae</taxon>
        <taxon>Pseudolycoriella</taxon>
    </lineage>
</organism>
<dbReference type="OrthoDB" id="28322at2759"/>
<dbReference type="Proteomes" id="UP001151699">
    <property type="component" value="Chromosome C"/>
</dbReference>
<dbReference type="GO" id="GO:0006491">
    <property type="term" value="P:N-glycan processing"/>
    <property type="evidence" value="ECO:0007669"/>
    <property type="project" value="TreeGrafter"/>
</dbReference>
<dbReference type="GO" id="GO:0017177">
    <property type="term" value="C:glucosidase II complex"/>
    <property type="evidence" value="ECO:0007669"/>
    <property type="project" value="TreeGrafter"/>
</dbReference>
<reference evidence="2" key="1">
    <citation type="submission" date="2022-07" db="EMBL/GenBank/DDBJ databases">
        <authorList>
            <person name="Trinca V."/>
            <person name="Uliana J.V.C."/>
            <person name="Torres T.T."/>
            <person name="Ward R.J."/>
            <person name="Monesi N."/>
        </authorList>
    </citation>
    <scope>NUCLEOTIDE SEQUENCE</scope>
    <source>
        <strain evidence="2">HSMRA1968</strain>
        <tissue evidence="2">Whole embryos</tissue>
    </source>
</reference>
<gene>
    <name evidence="2" type="primary">gtb1</name>
    <name evidence="2" type="ORF">Bhyg_14823</name>
</gene>
<dbReference type="Pfam" id="PF12999">
    <property type="entry name" value="PRKCSH-like"/>
    <property type="match status" value="1"/>
</dbReference>
<feature type="domain" description="Glucosidase II beta subunit N-terminal" evidence="1">
    <location>
        <begin position="18"/>
        <end position="78"/>
    </location>
</feature>
<accession>A0A9Q0RVZ7</accession>
<keyword evidence="3" id="KW-1185">Reference proteome</keyword>
<comment type="caution">
    <text evidence="2">The sequence shown here is derived from an EMBL/GenBank/DDBJ whole genome shotgun (WGS) entry which is preliminary data.</text>
</comment>
<sequence length="78" mass="9008">MSTQTNVNFISTELNQPLDASNRKKIIRGIRLRDYDLYNPSIMAMFKCMMSKELIPIEKVNDDYCDCPEDGSDEPETN</sequence>